<dbReference type="PRINTS" id="PR00449">
    <property type="entry name" value="RASTRNSFRMNG"/>
</dbReference>
<accession>A0ABR2K3H4</accession>
<dbReference type="PROSITE" id="PS51421">
    <property type="entry name" value="RAS"/>
    <property type="match status" value="1"/>
</dbReference>
<proteinExistence type="predicted"/>
<evidence type="ECO:0000313" key="3">
    <source>
        <dbReference type="EMBL" id="KAK8885634.1"/>
    </source>
</evidence>
<feature type="compositionally biased region" description="Low complexity" evidence="2">
    <location>
        <begin position="171"/>
        <end position="181"/>
    </location>
</feature>
<dbReference type="NCBIfam" id="TIGR00231">
    <property type="entry name" value="small_GTP"/>
    <property type="match status" value="1"/>
</dbReference>
<dbReference type="Gene3D" id="3.40.50.300">
    <property type="entry name" value="P-loop containing nucleotide triphosphate hydrolases"/>
    <property type="match status" value="1"/>
</dbReference>
<dbReference type="InterPro" id="IPR027417">
    <property type="entry name" value="P-loop_NTPase"/>
</dbReference>
<dbReference type="Proteomes" id="UP001470230">
    <property type="component" value="Unassembled WGS sequence"/>
</dbReference>
<dbReference type="EMBL" id="JAPFFF010000007">
    <property type="protein sequence ID" value="KAK8885634.1"/>
    <property type="molecule type" value="Genomic_DNA"/>
</dbReference>
<dbReference type="SMART" id="SM00174">
    <property type="entry name" value="RHO"/>
    <property type="match status" value="1"/>
</dbReference>
<keyword evidence="1" id="KW-0547">Nucleotide-binding</keyword>
<name>A0ABR2K3H4_9EUKA</name>
<keyword evidence="4" id="KW-1185">Reference proteome</keyword>
<dbReference type="SMART" id="SM00173">
    <property type="entry name" value="RAS"/>
    <property type="match status" value="1"/>
</dbReference>
<dbReference type="SMART" id="SM00175">
    <property type="entry name" value="RAB"/>
    <property type="match status" value="1"/>
</dbReference>
<evidence type="ECO:0000256" key="1">
    <source>
        <dbReference type="ARBA" id="ARBA00022741"/>
    </source>
</evidence>
<gene>
    <name evidence="3" type="ORF">M9Y10_041084</name>
</gene>
<evidence type="ECO:0000313" key="4">
    <source>
        <dbReference type="Proteomes" id="UP001470230"/>
    </source>
</evidence>
<sequence>MSYPKVVLVGETNVGKTSLCERYRTSHFNTNSVPTIGAAKGLLNVKVDEETVTLDLWDTAGQERYRSLTPMYFSNCCVAIFVYDIVTELTFASLNSFYSLLKQKAPDSCNIVIVGNKCDLASDRKVDILDVEEYGNSINAKFCMETSAKTGAGVDELFVRVAMIAKESVSSNHNTNNNQSSPVAIDQKETQKGKCC</sequence>
<feature type="compositionally biased region" description="Basic and acidic residues" evidence="2">
    <location>
        <begin position="186"/>
        <end position="196"/>
    </location>
</feature>
<comment type="caution">
    <text evidence="3">The sequence shown here is derived from an EMBL/GenBank/DDBJ whole genome shotgun (WGS) entry which is preliminary data.</text>
</comment>
<dbReference type="PROSITE" id="PS51419">
    <property type="entry name" value="RAB"/>
    <property type="match status" value="1"/>
</dbReference>
<reference evidence="3 4" key="1">
    <citation type="submission" date="2024-04" db="EMBL/GenBank/DDBJ databases">
        <title>Tritrichomonas musculus Genome.</title>
        <authorList>
            <person name="Alves-Ferreira E."/>
            <person name="Grigg M."/>
            <person name="Lorenzi H."/>
            <person name="Galac M."/>
        </authorList>
    </citation>
    <scope>NUCLEOTIDE SEQUENCE [LARGE SCALE GENOMIC DNA]</scope>
    <source>
        <strain evidence="3 4">EAF2021</strain>
    </source>
</reference>
<dbReference type="InterPro" id="IPR005225">
    <property type="entry name" value="Small_GTP-bd"/>
</dbReference>
<dbReference type="PANTHER" id="PTHR47978">
    <property type="match status" value="1"/>
</dbReference>
<evidence type="ECO:0000256" key="2">
    <source>
        <dbReference type="SAM" id="MobiDB-lite"/>
    </source>
</evidence>
<protein>
    <submittedName>
        <fullName evidence="3">Ras- protein Rab-31</fullName>
    </submittedName>
</protein>
<dbReference type="CDD" id="cd00154">
    <property type="entry name" value="Rab"/>
    <property type="match status" value="1"/>
</dbReference>
<organism evidence="3 4">
    <name type="scientific">Tritrichomonas musculus</name>
    <dbReference type="NCBI Taxonomy" id="1915356"/>
    <lineage>
        <taxon>Eukaryota</taxon>
        <taxon>Metamonada</taxon>
        <taxon>Parabasalia</taxon>
        <taxon>Tritrichomonadida</taxon>
        <taxon>Tritrichomonadidae</taxon>
        <taxon>Tritrichomonas</taxon>
    </lineage>
</organism>
<dbReference type="SMART" id="SM00176">
    <property type="entry name" value="RAN"/>
    <property type="match status" value="1"/>
</dbReference>
<dbReference type="Pfam" id="PF00071">
    <property type="entry name" value="Ras"/>
    <property type="match status" value="1"/>
</dbReference>
<dbReference type="SUPFAM" id="SSF52540">
    <property type="entry name" value="P-loop containing nucleoside triphosphate hydrolases"/>
    <property type="match status" value="1"/>
</dbReference>
<dbReference type="InterPro" id="IPR001806">
    <property type="entry name" value="Small_GTPase"/>
</dbReference>
<feature type="region of interest" description="Disordered" evidence="2">
    <location>
        <begin position="171"/>
        <end position="196"/>
    </location>
</feature>